<feature type="compositionally biased region" description="Polar residues" evidence="4">
    <location>
        <begin position="251"/>
        <end position="264"/>
    </location>
</feature>
<evidence type="ECO:0000256" key="4">
    <source>
        <dbReference type="SAM" id="MobiDB-lite"/>
    </source>
</evidence>
<keyword evidence="5" id="KW-1133">Transmembrane helix</keyword>
<dbReference type="InterPro" id="IPR007282">
    <property type="entry name" value="NOT2/3/5_C"/>
</dbReference>
<feature type="transmembrane region" description="Helical" evidence="5">
    <location>
        <begin position="848"/>
        <end position="873"/>
    </location>
</feature>
<dbReference type="GO" id="GO:0006355">
    <property type="term" value="P:regulation of DNA-templated transcription"/>
    <property type="evidence" value="ECO:0007669"/>
    <property type="project" value="InterPro"/>
</dbReference>
<dbReference type="Pfam" id="PF04153">
    <property type="entry name" value="NOT2_3_5_C"/>
    <property type="match status" value="1"/>
</dbReference>
<comment type="similarity">
    <text evidence="1">Belongs to the CNOT2/3/5 family.</text>
</comment>
<feature type="compositionally biased region" description="Low complexity" evidence="4">
    <location>
        <begin position="192"/>
        <end position="203"/>
    </location>
</feature>
<evidence type="ECO:0000256" key="1">
    <source>
        <dbReference type="ARBA" id="ARBA00007682"/>
    </source>
</evidence>
<reference evidence="7 8" key="1">
    <citation type="journal article" date="2019" name="Philos. Trans. R. Soc. Lond., B, Biol. Sci.">
        <title>Ant behaviour and brain gene expression of defending hosts depend on the ecological success of the intruding social parasite.</title>
        <authorList>
            <person name="Kaur R."/>
            <person name="Stoldt M."/>
            <person name="Jongepier E."/>
            <person name="Feldmeyer B."/>
            <person name="Menzel F."/>
            <person name="Bornberg-Bauer E."/>
            <person name="Foitzik S."/>
        </authorList>
    </citation>
    <scope>NUCLEOTIDE SEQUENCE [LARGE SCALE GENOMIC DNA]</scope>
    <source>
        <tissue evidence="7">Whole body</tissue>
    </source>
</reference>
<protein>
    <submittedName>
        <fullName evidence="7">CCR4-NOT transcription complex subunit 2</fullName>
    </submittedName>
</protein>
<dbReference type="InterPro" id="IPR040168">
    <property type="entry name" value="Not2/3/5"/>
</dbReference>
<feature type="region of interest" description="Disordered" evidence="4">
    <location>
        <begin position="69"/>
        <end position="93"/>
    </location>
</feature>
<sequence length="923" mass="101150">MANLNFEQPPRSIANAGLTSRAAGGGGGLNTVALTGHVTPTSGMFSGSSASTSSTVNSAIAVTNVYPGASSSGGGQNSHQQQQQLSPMGSRGLFGQRAFTDRRTMPALGASNPMGSMGSFGIPPSRNYGSQGAVNNFHSVFGSGGGGDTSTPPLLDLSEFPSLTNRGQGDSMPQPSPMPGKQPYVGMVKQPTSESSEFTMSSEDFPALPGTQNREGPSPGGSMSGDKNIPVGLGPEIGQDVLQANRAPGSEKSQSSKRGIQTSPDGKVTNIPASMVKDQFGMVGLLTFIRAAETDPNLVSLALGQDLTALGLNLNSPENLYQNFGGPWAETPCRPQDIDFHVPPEYLINAAIRDKLAPVKLNRYKDDLLFYMFYTNVGDVLQLAAAAELYSREWRYHMEEKVWITQAPGLGIVEKTSTYERGTYYYFDAQNWRKVAKEFHLDYAKLEITAKDYIKLSHDGPVVLGGTITFRADLYREDGQRPRGTFRYKWTDDSLMKHEYQSKDTSNTTTFWSISYPRKDNIPGNYMVELEVSYLSLSIFWIFDASARIEFEISECLNGNVTIKQANKTTTGEYVSSANETKLMIDMRKGDYDFITQEATAISTYWFIDCKYYGQTNDFAFVYNFTSPGVTHEIGALVIASYDLPTTTTTLTPTTTAIPANVTTRAPNATTANSNGTRVTMVTLPIPVTSAKPSIKPTPTVLPIDTSTIDPGNILLPYICSNTSLIPPDPNKTYGYFSKKIHIRAPVSNISVEGTNWIQPWDMLSLNVTCKGSGPFSKCLQFHRGKYNATGNETCDNMERLYFCNFSIVHYFLEPSVYTILIILNNEVSTQIYPLTINIYKVTTKPQLSVIIVPVSCSVVAVVLIVFGVAYYIQSRARFTIEVADFDFGQSNPEMEYKTFTERLRDSFNNTGYKPLSNPQTLQ</sequence>
<gene>
    <name evidence="7" type="ORF">DBV15_05356</name>
</gene>
<evidence type="ECO:0000313" key="7">
    <source>
        <dbReference type="EMBL" id="TGZ56893.1"/>
    </source>
</evidence>
<keyword evidence="5" id="KW-0472">Membrane</keyword>
<dbReference type="AlphaFoldDB" id="A0A4S2L2G5"/>
<dbReference type="Proteomes" id="UP000310200">
    <property type="component" value="Unassembled WGS sequence"/>
</dbReference>
<feature type="compositionally biased region" description="Polar residues" evidence="4">
    <location>
        <begin position="161"/>
        <end position="173"/>
    </location>
</feature>
<dbReference type="Gene3D" id="2.30.30.1020">
    <property type="entry name" value="CCR4-NOT complex subunit 2/3/5, C-terminal domain"/>
    <property type="match status" value="1"/>
</dbReference>
<dbReference type="PANTHER" id="PTHR23326">
    <property type="entry name" value="CCR4 NOT-RELATED"/>
    <property type="match status" value="1"/>
</dbReference>
<keyword evidence="2" id="KW-0805">Transcription regulation</keyword>
<evidence type="ECO:0000259" key="6">
    <source>
        <dbReference type="Pfam" id="PF04153"/>
    </source>
</evidence>
<dbReference type="GO" id="GO:0030015">
    <property type="term" value="C:CCR4-NOT core complex"/>
    <property type="evidence" value="ECO:0007669"/>
    <property type="project" value="InterPro"/>
</dbReference>
<feature type="domain" description="NOT2/NOT3/NOT5 C-terminal" evidence="6">
    <location>
        <begin position="322"/>
        <end position="446"/>
    </location>
</feature>
<name>A0A4S2L2G5_9HYME</name>
<feature type="compositionally biased region" description="Low complexity" evidence="4">
    <location>
        <begin position="77"/>
        <end position="90"/>
    </location>
</feature>
<organism evidence="7 8">
    <name type="scientific">Temnothorax longispinosus</name>
    <dbReference type="NCBI Taxonomy" id="300112"/>
    <lineage>
        <taxon>Eukaryota</taxon>
        <taxon>Metazoa</taxon>
        <taxon>Ecdysozoa</taxon>
        <taxon>Arthropoda</taxon>
        <taxon>Hexapoda</taxon>
        <taxon>Insecta</taxon>
        <taxon>Pterygota</taxon>
        <taxon>Neoptera</taxon>
        <taxon>Endopterygota</taxon>
        <taxon>Hymenoptera</taxon>
        <taxon>Apocrita</taxon>
        <taxon>Aculeata</taxon>
        <taxon>Formicoidea</taxon>
        <taxon>Formicidae</taxon>
        <taxon>Myrmicinae</taxon>
        <taxon>Temnothorax</taxon>
    </lineage>
</organism>
<dbReference type="FunFam" id="2.30.30.1020:FF:000005">
    <property type="entry name" value="Regena, isoform C"/>
    <property type="match status" value="1"/>
</dbReference>
<evidence type="ECO:0000256" key="3">
    <source>
        <dbReference type="ARBA" id="ARBA00023163"/>
    </source>
</evidence>
<evidence type="ECO:0000313" key="8">
    <source>
        <dbReference type="Proteomes" id="UP000310200"/>
    </source>
</evidence>
<keyword evidence="8" id="KW-1185">Reference proteome</keyword>
<keyword evidence="5" id="KW-0812">Transmembrane</keyword>
<keyword evidence="3" id="KW-0804">Transcription</keyword>
<dbReference type="STRING" id="300112.A0A4S2L2G5"/>
<dbReference type="GO" id="GO:2000036">
    <property type="term" value="P:regulation of stem cell population maintenance"/>
    <property type="evidence" value="ECO:0007669"/>
    <property type="project" value="UniProtKB-ARBA"/>
</dbReference>
<proteinExistence type="inferred from homology"/>
<evidence type="ECO:0000256" key="2">
    <source>
        <dbReference type="ARBA" id="ARBA00023015"/>
    </source>
</evidence>
<feature type="region of interest" description="Disordered" evidence="4">
    <location>
        <begin position="159"/>
        <end position="271"/>
    </location>
</feature>
<accession>A0A4S2L2G5</accession>
<dbReference type="EMBL" id="QBLH01000271">
    <property type="protein sequence ID" value="TGZ56893.1"/>
    <property type="molecule type" value="Genomic_DNA"/>
</dbReference>
<dbReference type="InterPro" id="IPR038635">
    <property type="entry name" value="CCR4-NOT_su2/3/5_C_sf"/>
</dbReference>
<comment type="caution">
    <text evidence="7">The sequence shown here is derived from an EMBL/GenBank/DDBJ whole genome shotgun (WGS) entry which is preliminary data.</text>
</comment>
<evidence type="ECO:0000256" key="5">
    <source>
        <dbReference type="SAM" id="Phobius"/>
    </source>
</evidence>